<feature type="non-terminal residue" evidence="1">
    <location>
        <position position="28"/>
    </location>
</feature>
<dbReference type="EMBL" id="UINC01179063">
    <property type="protein sequence ID" value="SVD87554.1"/>
    <property type="molecule type" value="Genomic_DNA"/>
</dbReference>
<name>A0A382YWF0_9ZZZZ</name>
<dbReference type="AlphaFoldDB" id="A0A382YWF0"/>
<gene>
    <name evidence="1" type="ORF">METZ01_LOCUS440408</name>
</gene>
<proteinExistence type="predicted"/>
<organism evidence="1">
    <name type="scientific">marine metagenome</name>
    <dbReference type="NCBI Taxonomy" id="408172"/>
    <lineage>
        <taxon>unclassified sequences</taxon>
        <taxon>metagenomes</taxon>
        <taxon>ecological metagenomes</taxon>
    </lineage>
</organism>
<sequence>MGAQALLVVVLICCSLAAWPGAAEAQTA</sequence>
<protein>
    <submittedName>
        <fullName evidence="1">Uncharacterized protein</fullName>
    </submittedName>
</protein>
<reference evidence="1" key="1">
    <citation type="submission" date="2018-05" db="EMBL/GenBank/DDBJ databases">
        <authorList>
            <person name="Lanie J.A."/>
            <person name="Ng W.-L."/>
            <person name="Kazmierczak K.M."/>
            <person name="Andrzejewski T.M."/>
            <person name="Davidsen T.M."/>
            <person name="Wayne K.J."/>
            <person name="Tettelin H."/>
            <person name="Glass J.I."/>
            <person name="Rusch D."/>
            <person name="Podicherti R."/>
            <person name="Tsui H.-C.T."/>
            <person name="Winkler M.E."/>
        </authorList>
    </citation>
    <scope>NUCLEOTIDE SEQUENCE</scope>
</reference>
<evidence type="ECO:0000313" key="1">
    <source>
        <dbReference type="EMBL" id="SVD87554.1"/>
    </source>
</evidence>
<accession>A0A382YWF0</accession>